<dbReference type="NCBIfam" id="TIGR01413">
    <property type="entry name" value="Dyp_perox_fam"/>
    <property type="match status" value="1"/>
</dbReference>
<dbReference type="GO" id="GO:0020037">
    <property type="term" value="F:heme binding"/>
    <property type="evidence" value="ECO:0007669"/>
    <property type="project" value="InterPro"/>
</dbReference>
<dbReference type="SUPFAM" id="SSF54909">
    <property type="entry name" value="Dimeric alpha+beta barrel"/>
    <property type="match status" value="1"/>
</dbReference>
<dbReference type="InterPro" id="IPR006314">
    <property type="entry name" value="Dyp_peroxidase"/>
</dbReference>
<evidence type="ECO:0000256" key="5">
    <source>
        <dbReference type="ARBA" id="ARBA00022729"/>
    </source>
</evidence>
<dbReference type="Proteomes" id="UP000244855">
    <property type="component" value="Unassembled WGS sequence"/>
</dbReference>
<evidence type="ECO:0000313" key="12">
    <source>
        <dbReference type="Proteomes" id="UP000244855"/>
    </source>
</evidence>
<evidence type="ECO:0000256" key="3">
    <source>
        <dbReference type="ARBA" id="ARBA00022617"/>
    </source>
</evidence>
<keyword evidence="5" id="KW-0732">Signal</keyword>
<reference evidence="11 12" key="1">
    <citation type="journal article" date="2018" name="Sci. Rep.">
        <title>Comparative genomics provides insights into the lifestyle and reveals functional heterogeneity of dark septate endophytic fungi.</title>
        <authorList>
            <person name="Knapp D.G."/>
            <person name="Nemeth J.B."/>
            <person name="Barry K."/>
            <person name="Hainaut M."/>
            <person name="Henrissat B."/>
            <person name="Johnson J."/>
            <person name="Kuo A."/>
            <person name="Lim J.H.P."/>
            <person name="Lipzen A."/>
            <person name="Nolan M."/>
            <person name="Ohm R.A."/>
            <person name="Tamas L."/>
            <person name="Grigoriev I.V."/>
            <person name="Spatafora J.W."/>
            <person name="Nagy L.G."/>
            <person name="Kovacs G.M."/>
        </authorList>
    </citation>
    <scope>NUCLEOTIDE SEQUENCE [LARGE SCALE GENOMIC DNA]</scope>
    <source>
        <strain evidence="11 12">DSE2036</strain>
    </source>
</reference>
<feature type="domain" description="DyP dimeric alpha+beta barrel" evidence="10">
    <location>
        <begin position="33"/>
        <end position="150"/>
    </location>
</feature>
<feature type="domain" description="Dyp-type peroxidase C-terminal" evidence="9">
    <location>
        <begin position="328"/>
        <end position="380"/>
    </location>
</feature>
<sequence length="453" mass="49296">MKPLKPREPTLQKISGKNAVNGVKATNTLGEITEDKPLLSVVGVNVAFAKKGLDALGVTDDLLDPLFKAGQKDDAFALNDKGVGATKEEFKPDWDEAFLQENQEIHGVFLIAGDSFDTVNAKLDEIKNIFTADGTSSIADVATLAGDVRPGENKGHEHFGYMDGISQPALKGVDDVNGKQPLPGQSLIDLGVVLHGRGKDAITGRPEWSKDGSFLAFRKLPQLVPEFDKFLLDAAGNIKSFDDFLDPPTAADILGARMVGRWKSGAPIRVAPLEDDVALANDPQRNNKFRFNPESQEICPFAAHIRKMNPRKDLDKFKGPPDFVDPVDEHLIMRRGIPFGPEVTTEEKLTKTTKYERGLYFVSYQADLSNGFSFLQKSWANNTAFPPLNDPSVVPGFDPIIGQALDEVRAMSGANDDATNDSLPLSRQWVQSKGGEYFFSPSIKALGGVLSGN</sequence>
<evidence type="ECO:0000259" key="9">
    <source>
        <dbReference type="Pfam" id="PF20628"/>
    </source>
</evidence>
<evidence type="ECO:0000256" key="1">
    <source>
        <dbReference type="ARBA" id="ARBA00001970"/>
    </source>
</evidence>
<evidence type="ECO:0000313" key="11">
    <source>
        <dbReference type="EMBL" id="PVH95313.1"/>
    </source>
</evidence>
<dbReference type="PROSITE" id="PS51404">
    <property type="entry name" value="DYP_PEROXIDASE"/>
    <property type="match status" value="1"/>
</dbReference>
<dbReference type="InterPro" id="IPR011008">
    <property type="entry name" value="Dimeric_a/b-barrel"/>
</dbReference>
<evidence type="ECO:0000256" key="6">
    <source>
        <dbReference type="ARBA" id="ARBA00023002"/>
    </source>
</evidence>
<dbReference type="EMBL" id="KZ805500">
    <property type="protein sequence ID" value="PVH95313.1"/>
    <property type="molecule type" value="Genomic_DNA"/>
</dbReference>
<evidence type="ECO:0000259" key="10">
    <source>
        <dbReference type="Pfam" id="PF21105"/>
    </source>
</evidence>
<comment type="similarity">
    <text evidence="8">Belongs to the DyP-type peroxidase family.</text>
</comment>
<dbReference type="AlphaFoldDB" id="A0A2V1DCL1"/>
<dbReference type="Pfam" id="PF21105">
    <property type="entry name" value="DyP_N"/>
    <property type="match status" value="1"/>
</dbReference>
<keyword evidence="4" id="KW-0479">Metal-binding</keyword>
<dbReference type="PANTHER" id="PTHR30521">
    <property type="entry name" value="DEFERROCHELATASE/PEROXIDASE"/>
    <property type="match status" value="1"/>
</dbReference>
<dbReference type="Pfam" id="PF20628">
    <property type="entry name" value="Dyp_perox_C"/>
    <property type="match status" value="1"/>
</dbReference>
<keyword evidence="7" id="KW-0408">Iron</keyword>
<accession>A0A2V1DCL1</accession>
<evidence type="ECO:0000256" key="2">
    <source>
        <dbReference type="ARBA" id="ARBA00022559"/>
    </source>
</evidence>
<evidence type="ECO:0000256" key="8">
    <source>
        <dbReference type="ARBA" id="ARBA00025737"/>
    </source>
</evidence>
<dbReference type="GO" id="GO:0005829">
    <property type="term" value="C:cytosol"/>
    <property type="evidence" value="ECO:0007669"/>
    <property type="project" value="TreeGrafter"/>
</dbReference>
<dbReference type="OrthoDB" id="3207336at2759"/>
<keyword evidence="6" id="KW-0560">Oxidoreductase</keyword>
<dbReference type="PANTHER" id="PTHR30521:SF4">
    <property type="entry name" value="DEFERROCHELATASE"/>
    <property type="match status" value="1"/>
</dbReference>
<evidence type="ECO:0000256" key="4">
    <source>
        <dbReference type="ARBA" id="ARBA00022723"/>
    </source>
</evidence>
<gene>
    <name evidence="11" type="ORF">DM02DRAFT_660235</name>
</gene>
<dbReference type="GO" id="GO:0046872">
    <property type="term" value="F:metal ion binding"/>
    <property type="evidence" value="ECO:0007669"/>
    <property type="project" value="UniProtKB-KW"/>
</dbReference>
<comment type="cofactor">
    <cofactor evidence="1">
        <name>heme b</name>
        <dbReference type="ChEBI" id="CHEBI:60344"/>
    </cofactor>
</comment>
<evidence type="ECO:0000256" key="7">
    <source>
        <dbReference type="ARBA" id="ARBA00023004"/>
    </source>
</evidence>
<organism evidence="11 12">
    <name type="scientific">Periconia macrospinosa</name>
    <dbReference type="NCBI Taxonomy" id="97972"/>
    <lineage>
        <taxon>Eukaryota</taxon>
        <taxon>Fungi</taxon>
        <taxon>Dikarya</taxon>
        <taxon>Ascomycota</taxon>
        <taxon>Pezizomycotina</taxon>
        <taxon>Dothideomycetes</taxon>
        <taxon>Pleosporomycetidae</taxon>
        <taxon>Pleosporales</taxon>
        <taxon>Massarineae</taxon>
        <taxon>Periconiaceae</taxon>
        <taxon>Periconia</taxon>
    </lineage>
</organism>
<dbReference type="InterPro" id="IPR049509">
    <property type="entry name" value="DyP_N"/>
</dbReference>
<keyword evidence="3" id="KW-0349">Heme</keyword>
<proteinExistence type="inferred from homology"/>
<keyword evidence="2 11" id="KW-0575">Peroxidase</keyword>
<keyword evidence="12" id="KW-1185">Reference proteome</keyword>
<name>A0A2V1DCL1_9PLEO</name>
<protein>
    <submittedName>
        <fullName evidence="11">Dyp-type peroxidase</fullName>
    </submittedName>
</protein>
<dbReference type="GO" id="GO:0004601">
    <property type="term" value="F:peroxidase activity"/>
    <property type="evidence" value="ECO:0007669"/>
    <property type="project" value="UniProtKB-KW"/>
</dbReference>
<dbReference type="STRING" id="97972.A0A2V1DCL1"/>
<dbReference type="InterPro" id="IPR048328">
    <property type="entry name" value="Dyp_perox_C"/>
</dbReference>